<evidence type="ECO:0000313" key="3">
    <source>
        <dbReference type="Proteomes" id="UP000178577"/>
    </source>
</evidence>
<feature type="transmembrane region" description="Helical" evidence="1">
    <location>
        <begin position="58"/>
        <end position="79"/>
    </location>
</feature>
<proteinExistence type="predicted"/>
<protein>
    <submittedName>
        <fullName evidence="2">Uncharacterized protein</fullName>
    </submittedName>
</protein>
<gene>
    <name evidence="2" type="ORF">A2693_03650</name>
</gene>
<accession>A0A1F5G9M8</accession>
<sequence>MKDEQTGLMEEEILKEEEKFATPMQPDNKEDKIKSKRAPIRLYDLAKKAALSIKRPKIITLFLLFAIILAIYTALALLASKRQPEEITQTTIETSSPSPEVVTDPALIKIANDIDNFKLELDKQEGFSSDLFPPILDLEISFK</sequence>
<keyword evidence="1" id="KW-0472">Membrane</keyword>
<dbReference type="AlphaFoldDB" id="A0A1F5G9M8"/>
<name>A0A1F5G9M8_9BACT</name>
<evidence type="ECO:0000256" key="1">
    <source>
        <dbReference type="SAM" id="Phobius"/>
    </source>
</evidence>
<dbReference type="Proteomes" id="UP000178577">
    <property type="component" value="Unassembled WGS sequence"/>
</dbReference>
<dbReference type="EMBL" id="MFAY01000034">
    <property type="protein sequence ID" value="OGD88570.1"/>
    <property type="molecule type" value="Genomic_DNA"/>
</dbReference>
<organism evidence="2 3">
    <name type="scientific">Candidatus Curtissbacteria bacterium RIFCSPHIGHO2_01_FULL_40_12</name>
    <dbReference type="NCBI Taxonomy" id="1797710"/>
    <lineage>
        <taxon>Bacteria</taxon>
        <taxon>Candidatus Curtissiibacteriota</taxon>
    </lineage>
</organism>
<keyword evidence="1" id="KW-0812">Transmembrane</keyword>
<reference evidence="2 3" key="1">
    <citation type="journal article" date="2016" name="Nat. Commun.">
        <title>Thousands of microbial genomes shed light on interconnected biogeochemical processes in an aquifer system.</title>
        <authorList>
            <person name="Anantharaman K."/>
            <person name="Brown C.T."/>
            <person name="Hug L.A."/>
            <person name="Sharon I."/>
            <person name="Castelle C.J."/>
            <person name="Probst A.J."/>
            <person name="Thomas B.C."/>
            <person name="Singh A."/>
            <person name="Wilkins M.J."/>
            <person name="Karaoz U."/>
            <person name="Brodie E.L."/>
            <person name="Williams K.H."/>
            <person name="Hubbard S.S."/>
            <person name="Banfield J.F."/>
        </authorList>
    </citation>
    <scope>NUCLEOTIDE SEQUENCE [LARGE SCALE GENOMIC DNA]</scope>
</reference>
<comment type="caution">
    <text evidence="2">The sequence shown here is derived from an EMBL/GenBank/DDBJ whole genome shotgun (WGS) entry which is preliminary data.</text>
</comment>
<evidence type="ECO:0000313" key="2">
    <source>
        <dbReference type="EMBL" id="OGD88570.1"/>
    </source>
</evidence>
<keyword evidence="1" id="KW-1133">Transmembrane helix</keyword>